<sequence>MNFPYYRDFYPKIIMPIGMKDTAILQNSPLAENGATHWLIALQGDHDGLPAGCCSWKVMVFTSDPEGSFNWEQPYFASPVMESIESAIELAQQCELFGKNDELCSIELDKKIS</sequence>
<keyword evidence="2" id="KW-1185">Reference proteome</keyword>
<dbReference type="RefSeq" id="WP_118924653.1">
    <property type="nucleotide sequence ID" value="NZ_QWEG01000023.1"/>
</dbReference>
<proteinExistence type="predicted"/>
<accession>A0A417YFC5</accession>
<evidence type="ECO:0000313" key="2">
    <source>
        <dbReference type="Proteomes" id="UP000284416"/>
    </source>
</evidence>
<dbReference type="AlphaFoldDB" id="A0A417YFC5"/>
<dbReference type="OrthoDB" id="2988425at2"/>
<organism evidence="1 2">
    <name type="scientific">Neobacillus notoginsengisoli</name>
    <dbReference type="NCBI Taxonomy" id="1578198"/>
    <lineage>
        <taxon>Bacteria</taxon>
        <taxon>Bacillati</taxon>
        <taxon>Bacillota</taxon>
        <taxon>Bacilli</taxon>
        <taxon>Bacillales</taxon>
        <taxon>Bacillaceae</taxon>
        <taxon>Neobacillus</taxon>
    </lineage>
</organism>
<protein>
    <submittedName>
        <fullName evidence="1">Uncharacterized protein</fullName>
    </submittedName>
</protein>
<comment type="caution">
    <text evidence="1">The sequence shown here is derived from an EMBL/GenBank/DDBJ whole genome shotgun (WGS) entry which is preliminary data.</text>
</comment>
<dbReference type="EMBL" id="QWEG01000023">
    <property type="protein sequence ID" value="RHW31418.1"/>
    <property type="molecule type" value="Genomic_DNA"/>
</dbReference>
<evidence type="ECO:0000313" key="1">
    <source>
        <dbReference type="EMBL" id="RHW31418.1"/>
    </source>
</evidence>
<gene>
    <name evidence="1" type="ORF">D1B31_22320</name>
</gene>
<reference evidence="1 2" key="1">
    <citation type="journal article" date="2017" name="Int. J. Syst. Evol. Microbiol.">
        <title>Bacillus notoginsengisoli sp. nov., a novel bacterium isolated from the rhizosphere of Panax notoginseng.</title>
        <authorList>
            <person name="Zhang M.Y."/>
            <person name="Cheng J."/>
            <person name="Cai Y."/>
            <person name="Zhang T.Y."/>
            <person name="Wu Y.Y."/>
            <person name="Manikprabhu D."/>
            <person name="Li W.J."/>
            <person name="Zhang Y.X."/>
        </authorList>
    </citation>
    <scope>NUCLEOTIDE SEQUENCE [LARGE SCALE GENOMIC DNA]</scope>
    <source>
        <strain evidence="1 2">JCM 30743</strain>
    </source>
</reference>
<name>A0A417YFC5_9BACI</name>
<dbReference type="Proteomes" id="UP000284416">
    <property type="component" value="Unassembled WGS sequence"/>
</dbReference>